<dbReference type="AlphaFoldDB" id="A0A7W6R894"/>
<dbReference type="EMBL" id="JACIFY010000024">
    <property type="protein sequence ID" value="MBB4238681.1"/>
    <property type="molecule type" value="Genomic_DNA"/>
</dbReference>
<reference evidence="2 3" key="1">
    <citation type="submission" date="2020-08" db="EMBL/GenBank/DDBJ databases">
        <title>Genomic Encyclopedia of Type Strains, Phase IV (KMG-V): Genome sequencing to study the core and pangenomes of soil and plant-associated prokaryotes.</title>
        <authorList>
            <person name="Whitman W."/>
        </authorList>
    </citation>
    <scope>NUCLEOTIDE SEQUENCE [LARGE SCALE GENOMIC DNA]</scope>
    <source>
        <strain evidence="2 3">SEMIA 4089</strain>
    </source>
</reference>
<dbReference type="Proteomes" id="UP000540909">
    <property type="component" value="Unassembled WGS sequence"/>
</dbReference>
<feature type="region of interest" description="Disordered" evidence="1">
    <location>
        <begin position="57"/>
        <end position="82"/>
    </location>
</feature>
<proteinExistence type="predicted"/>
<dbReference type="RefSeq" id="WP_246713740.1">
    <property type="nucleotide sequence ID" value="NZ_JACIFY010000024.1"/>
</dbReference>
<accession>A0A7W6R894</accession>
<sequence>MIPTISGGNTGRTQGDIDDQRKRLAYAMLQQGMDTSPVQSPWEGVARLAESGLGGLAVRQQRQAQQAGAGSRCRRSDRPAIRTSAGLSRLPVAVLRWRTDAPDWRLN</sequence>
<name>A0A7W6R894_9HYPH</name>
<evidence type="ECO:0000313" key="2">
    <source>
        <dbReference type="EMBL" id="MBB4238681.1"/>
    </source>
</evidence>
<comment type="caution">
    <text evidence="2">The sequence shown here is derived from an EMBL/GenBank/DDBJ whole genome shotgun (WGS) entry which is preliminary data.</text>
</comment>
<evidence type="ECO:0000313" key="3">
    <source>
        <dbReference type="Proteomes" id="UP000540909"/>
    </source>
</evidence>
<protein>
    <submittedName>
        <fullName evidence="2">Uncharacterized protein</fullName>
    </submittedName>
</protein>
<organism evidence="2 3">
    <name type="scientific">Rhizobium esperanzae</name>
    <dbReference type="NCBI Taxonomy" id="1967781"/>
    <lineage>
        <taxon>Bacteria</taxon>
        <taxon>Pseudomonadati</taxon>
        <taxon>Pseudomonadota</taxon>
        <taxon>Alphaproteobacteria</taxon>
        <taxon>Hyphomicrobiales</taxon>
        <taxon>Rhizobiaceae</taxon>
        <taxon>Rhizobium/Agrobacterium group</taxon>
        <taxon>Rhizobium</taxon>
    </lineage>
</organism>
<gene>
    <name evidence="2" type="ORF">GGD57_005295</name>
</gene>
<evidence type="ECO:0000256" key="1">
    <source>
        <dbReference type="SAM" id="MobiDB-lite"/>
    </source>
</evidence>
<feature type="compositionally biased region" description="Low complexity" evidence="1">
    <location>
        <begin position="57"/>
        <end position="71"/>
    </location>
</feature>